<comment type="similarity">
    <text evidence="1">Belongs to the DNA2/NAM7 helicase family.</text>
</comment>
<organism evidence="8 9">
    <name type="scientific">Catellatospora bangladeshensis</name>
    <dbReference type="NCBI Taxonomy" id="310355"/>
    <lineage>
        <taxon>Bacteria</taxon>
        <taxon>Bacillati</taxon>
        <taxon>Actinomycetota</taxon>
        <taxon>Actinomycetes</taxon>
        <taxon>Micromonosporales</taxon>
        <taxon>Micromonosporaceae</taxon>
        <taxon>Catellatospora</taxon>
    </lineage>
</organism>
<evidence type="ECO:0000256" key="3">
    <source>
        <dbReference type="ARBA" id="ARBA00022801"/>
    </source>
</evidence>
<keyword evidence="5" id="KW-0067">ATP-binding</keyword>
<keyword evidence="4" id="KW-0347">Helicase</keyword>
<dbReference type="Pfam" id="PF13195">
    <property type="entry name" value="DUF4011"/>
    <property type="match status" value="1"/>
</dbReference>
<evidence type="ECO:0000256" key="5">
    <source>
        <dbReference type="ARBA" id="ARBA00022840"/>
    </source>
</evidence>
<keyword evidence="3" id="KW-0378">Hydrolase</keyword>
<gene>
    <name evidence="8" type="ORF">Cba03nite_62250</name>
</gene>
<keyword evidence="9" id="KW-1185">Reference proteome</keyword>
<evidence type="ECO:0000256" key="1">
    <source>
        <dbReference type="ARBA" id="ARBA00007913"/>
    </source>
</evidence>
<feature type="compositionally biased region" description="Basic and acidic residues" evidence="6">
    <location>
        <begin position="368"/>
        <end position="385"/>
    </location>
</feature>
<dbReference type="InterPro" id="IPR041679">
    <property type="entry name" value="DNA2/NAM7-like_C"/>
</dbReference>
<dbReference type="InterPro" id="IPR027417">
    <property type="entry name" value="P-loop_NTPase"/>
</dbReference>
<proteinExistence type="inferred from homology"/>
<evidence type="ECO:0000256" key="2">
    <source>
        <dbReference type="ARBA" id="ARBA00022741"/>
    </source>
</evidence>
<evidence type="ECO:0000256" key="4">
    <source>
        <dbReference type="ARBA" id="ARBA00022806"/>
    </source>
</evidence>
<dbReference type="GO" id="GO:0016787">
    <property type="term" value="F:hydrolase activity"/>
    <property type="evidence" value="ECO:0007669"/>
    <property type="project" value="UniProtKB-KW"/>
</dbReference>
<dbReference type="PANTHER" id="PTHR43788">
    <property type="entry name" value="DNA2/NAM7 HELICASE FAMILY MEMBER"/>
    <property type="match status" value="1"/>
</dbReference>
<comment type="caution">
    <text evidence="8">The sequence shown here is derived from an EMBL/GenBank/DDBJ whole genome shotgun (WGS) entry which is preliminary data.</text>
</comment>
<dbReference type="Proteomes" id="UP000601223">
    <property type="component" value="Unassembled WGS sequence"/>
</dbReference>
<dbReference type="Pfam" id="PF18741">
    <property type="entry name" value="MTES_1575"/>
    <property type="match status" value="1"/>
</dbReference>
<feature type="domain" description="RAP" evidence="7">
    <location>
        <begin position="1175"/>
        <end position="1226"/>
    </location>
</feature>
<evidence type="ECO:0000259" key="7">
    <source>
        <dbReference type="SMART" id="SM00952"/>
    </source>
</evidence>
<dbReference type="SUPFAM" id="SSF52540">
    <property type="entry name" value="P-loop containing nucleoside triphosphate hydrolases"/>
    <property type="match status" value="1"/>
</dbReference>
<dbReference type="Gene3D" id="3.40.960.10">
    <property type="entry name" value="VSR Endonuclease"/>
    <property type="match status" value="1"/>
</dbReference>
<dbReference type="EMBL" id="BONF01000041">
    <property type="protein sequence ID" value="GIF84876.1"/>
    <property type="molecule type" value="Genomic_DNA"/>
</dbReference>
<dbReference type="InterPro" id="IPR049468">
    <property type="entry name" value="Restrct_endonuc-II-like_dom"/>
</dbReference>
<reference evidence="8 9" key="1">
    <citation type="submission" date="2021-01" db="EMBL/GenBank/DDBJ databases">
        <title>Whole genome shotgun sequence of Catellatospora bangladeshensis NBRC 107357.</title>
        <authorList>
            <person name="Komaki H."/>
            <person name="Tamura T."/>
        </authorList>
    </citation>
    <scope>NUCLEOTIDE SEQUENCE [LARGE SCALE GENOMIC DNA]</scope>
    <source>
        <strain evidence="8 9">NBRC 107357</strain>
    </source>
</reference>
<dbReference type="InterPro" id="IPR025103">
    <property type="entry name" value="DUF4011"/>
</dbReference>
<sequence>MGAVTLSEADDFAAPRPSHVALATRRWADALVDDSGRNQLAYYRDLKAGTLRLDAARPEALTVLMAGRTVTLRQLFPDDAAHADALRRTRTIRTRMRTLAEERGVDVGYLAAGLATWYEAERTPRSPVLLHRLTVRTTSAAETEFALTVDPEPAVNPVLLFKLFKEHRLEVDPEALLDALPEGPYDPAPAFEQLAKAAEDVRGFTVTPELLVGTFLYEKLPMVADITEHGELLESSEVIAALAGDPRALSELYAQAPVEADAPDRVEPDDEFLVLDADSSQSYAVNAAVAGHHLVVKGPPGTGKSQTIANMIMALAARGRTALFVAEKRAAIDAVLDRLHQVGLDDLVQNLHGDQGSRRELARALDSRLQRARHETRPTTEDTDRSLTGSRAALARHHAALHTRHEPWGLSVFELQSRLLGIAPEDMTPQRWAGEELARLDAPAAARLRAIVVELAQLGAFDPAPGPGPWVRSTVPDRAAAQLAYALAGQAATTLTPARQQLSALAARLGLAVPATLGSAQKMAALLSEVEETLRRLRPQAYAADLPAWITATATGEQRGSMGFWQRRRVVKEIRAHWLAPGRPSTAELHQAAVAAADQLARWRVVSLDGQPPRTDPGTAPALAAFAEFTGALQPLRGYVPVDADDLDAVQRQLDALAGDQADLLRTARRNELAASLVQWRARRLLDELAARGVGGDTARAGAAFDHAWLSSVLEHLRFSDEHLATFHGAALHAAVAEFHTADAAHITAAAQRVRHLAARNLMAVLDEFPDQQQLVRREAAKKARHLPVRHLFEQAPEALTALKPCWAMSPLLVSQVLPARVLFDVVIFDEASQVEPVDGVPAIMRGRQVVVAGDEHQLPPTNFFQRGDTDGDGIPDDGTALGDDVESLLQAFAHTLPLPQVRHLAWHYRSRDERLIAFSDRHVYSPSGNALTTFPGADAADCISHVLVSGEADPEASVESGSAEVRRVVELILAHAQQRPAESLGVITMGITHAERVDTALRRALAQRPDLEPYFSENGHEPFFVKNIERVQGDERDAVILTIGYPKGLDGRMLYRFGPLNTKGGHRRLNVAITRARRRMTVVSSFTHLDMDPQRLRAEGAVMLRDFLEYAASGGRREIAALTGAPALSAFEADVLARLTAAGIPLTVRHGVGGHRIDFAATHPDDPHRLVLAIEADGPSYHSSPTVRDRDRLRQQHLERLGWRFHRIWSTDWTRQREVEIAKARAVYDLAVSSAADLLPDTVADGVTLRLPSARQRAGTRPELPAAERITDVPQESLVELVRWIESDGLNRTEDEVVAEAYAELGLPRRTPRTTEALRAARREAVGEPS</sequence>
<feature type="region of interest" description="Disordered" evidence="6">
    <location>
        <begin position="368"/>
        <end position="388"/>
    </location>
</feature>
<dbReference type="Gene3D" id="3.40.50.300">
    <property type="entry name" value="P-loop containing nucleotide triphosphate hydrolases"/>
    <property type="match status" value="3"/>
</dbReference>
<evidence type="ECO:0000313" key="9">
    <source>
        <dbReference type="Proteomes" id="UP000601223"/>
    </source>
</evidence>
<dbReference type="GO" id="GO:0043139">
    <property type="term" value="F:5'-3' DNA helicase activity"/>
    <property type="evidence" value="ECO:0007669"/>
    <property type="project" value="TreeGrafter"/>
</dbReference>
<name>A0A8J3JHS9_9ACTN</name>
<evidence type="ECO:0000313" key="8">
    <source>
        <dbReference type="EMBL" id="GIF84876.1"/>
    </source>
</evidence>
<accession>A0A8J3JHS9</accession>
<dbReference type="Pfam" id="PF13086">
    <property type="entry name" value="AAA_11"/>
    <property type="match status" value="2"/>
</dbReference>
<dbReference type="Pfam" id="PF13087">
    <property type="entry name" value="AAA_12"/>
    <property type="match status" value="1"/>
</dbReference>
<protein>
    <recommendedName>
        <fullName evidence="7">RAP domain-containing protein</fullName>
    </recommendedName>
</protein>
<dbReference type="InterPro" id="IPR047187">
    <property type="entry name" value="SF1_C_Upf1"/>
</dbReference>
<dbReference type="SMART" id="SM00952">
    <property type="entry name" value="RAP"/>
    <property type="match status" value="1"/>
</dbReference>
<dbReference type="InterPro" id="IPR011335">
    <property type="entry name" value="Restrct_endonuc-II-like"/>
</dbReference>
<keyword evidence="2" id="KW-0547">Nucleotide-binding</keyword>
<dbReference type="InterPro" id="IPR013584">
    <property type="entry name" value="RAP"/>
</dbReference>
<dbReference type="PANTHER" id="PTHR43788:SF8">
    <property type="entry name" value="DNA-BINDING PROTEIN SMUBP-2"/>
    <property type="match status" value="1"/>
</dbReference>
<dbReference type="SUPFAM" id="SSF52980">
    <property type="entry name" value="Restriction endonuclease-like"/>
    <property type="match status" value="1"/>
</dbReference>
<evidence type="ECO:0000256" key="6">
    <source>
        <dbReference type="SAM" id="MobiDB-lite"/>
    </source>
</evidence>
<dbReference type="CDD" id="cd18808">
    <property type="entry name" value="SF1_C_Upf1"/>
    <property type="match status" value="1"/>
</dbReference>
<dbReference type="GO" id="GO:0005524">
    <property type="term" value="F:ATP binding"/>
    <property type="evidence" value="ECO:0007669"/>
    <property type="project" value="UniProtKB-KW"/>
</dbReference>
<dbReference type="InterPro" id="IPR050534">
    <property type="entry name" value="Coronavir_polyprotein_1ab"/>
</dbReference>
<dbReference type="InterPro" id="IPR041677">
    <property type="entry name" value="DNA2/NAM7_AAA_11"/>
</dbReference>